<reference evidence="1 2" key="1">
    <citation type="journal article" date="2019" name="Mol. Biol. Evol.">
        <title>Blast fungal genomes show frequent chromosomal changes, gene gains and losses, and effector gene turnover.</title>
        <authorList>
            <person name="Gomez Luciano L.B."/>
            <person name="Jason Tsai I."/>
            <person name="Chuma I."/>
            <person name="Tosa Y."/>
            <person name="Chen Y.H."/>
            <person name="Li J.Y."/>
            <person name="Li M.Y."/>
            <person name="Jade Lu M.Y."/>
            <person name="Nakayashiki H."/>
            <person name="Li W.H."/>
        </authorList>
    </citation>
    <scope>NUCLEOTIDE SEQUENCE [LARGE SCALE GENOMIC DNA]</scope>
    <source>
        <strain evidence="1">MZ5-1-6</strain>
    </source>
</reference>
<gene>
    <name evidence="1" type="ORF">PoMZ_05665</name>
</gene>
<evidence type="ECO:0000313" key="1">
    <source>
        <dbReference type="EMBL" id="QBZ63974.1"/>
    </source>
</evidence>
<proteinExistence type="predicted"/>
<evidence type="ECO:0000313" key="2">
    <source>
        <dbReference type="Proteomes" id="UP000294847"/>
    </source>
</evidence>
<organism evidence="1 2">
    <name type="scientific">Pyricularia oryzae</name>
    <name type="common">Rice blast fungus</name>
    <name type="synonym">Magnaporthe oryzae</name>
    <dbReference type="NCBI Taxonomy" id="318829"/>
    <lineage>
        <taxon>Eukaryota</taxon>
        <taxon>Fungi</taxon>
        <taxon>Dikarya</taxon>
        <taxon>Ascomycota</taxon>
        <taxon>Pezizomycotina</taxon>
        <taxon>Sordariomycetes</taxon>
        <taxon>Sordariomycetidae</taxon>
        <taxon>Magnaporthales</taxon>
        <taxon>Pyriculariaceae</taxon>
        <taxon>Pyricularia</taxon>
    </lineage>
</organism>
<feature type="non-terminal residue" evidence="1">
    <location>
        <position position="82"/>
    </location>
</feature>
<dbReference type="AlphaFoldDB" id="A0A4P7NNS6"/>
<protein>
    <submittedName>
        <fullName evidence="1">Uncharacterized protein</fullName>
    </submittedName>
</protein>
<sequence length="82" mass="8970">MHEKRDTAGSKSYGADDLGLAWPPRYTKKTRLWFSSFSCVAVAEGCVESGTVFGGLKKGLFGVARRDDIGPSNRWLLEGMVT</sequence>
<dbReference type="EMBL" id="CP034209">
    <property type="protein sequence ID" value="QBZ63974.1"/>
    <property type="molecule type" value="Genomic_DNA"/>
</dbReference>
<name>A0A4P7NNS6_PYROR</name>
<dbReference type="Proteomes" id="UP000294847">
    <property type="component" value="Chromosome 6"/>
</dbReference>
<accession>A0A4P7NNS6</accession>